<evidence type="ECO:0000313" key="4">
    <source>
        <dbReference type="Proteomes" id="UP000045782"/>
    </source>
</evidence>
<organism evidence="3 4">
    <name type="scientific">Mycobacteroides abscessus</name>
    <dbReference type="NCBI Taxonomy" id="36809"/>
    <lineage>
        <taxon>Bacteria</taxon>
        <taxon>Bacillati</taxon>
        <taxon>Actinomycetota</taxon>
        <taxon>Actinomycetes</taxon>
        <taxon>Mycobacteriales</taxon>
        <taxon>Mycobacteriaceae</taxon>
        <taxon>Mycobacteroides</taxon>
    </lineage>
</organism>
<evidence type="ECO:0000313" key="3">
    <source>
        <dbReference type="EMBL" id="CPV70688.1"/>
    </source>
</evidence>
<feature type="compositionally biased region" description="Polar residues" evidence="2">
    <location>
        <begin position="135"/>
        <end position="148"/>
    </location>
</feature>
<name>A0A0U1BJC4_9MYCO</name>
<gene>
    <name evidence="3" type="ORF">ERS075579_04846</name>
</gene>
<feature type="region of interest" description="Disordered" evidence="2">
    <location>
        <begin position="54"/>
        <end position="73"/>
    </location>
</feature>
<evidence type="ECO:0000256" key="2">
    <source>
        <dbReference type="SAM" id="MobiDB-lite"/>
    </source>
</evidence>
<dbReference type="Proteomes" id="UP000045782">
    <property type="component" value="Unassembled WGS sequence"/>
</dbReference>
<proteinExistence type="predicted"/>
<evidence type="ECO:0000256" key="1">
    <source>
        <dbReference type="SAM" id="Coils"/>
    </source>
</evidence>
<dbReference type="EMBL" id="CSWP01000012">
    <property type="protein sequence ID" value="CPV70688.1"/>
    <property type="molecule type" value="Genomic_DNA"/>
</dbReference>
<accession>A0A0U1BJC4</accession>
<evidence type="ECO:0008006" key="5">
    <source>
        <dbReference type="Google" id="ProtNLM"/>
    </source>
</evidence>
<protein>
    <recommendedName>
        <fullName evidence="5">Tox-REase-5 domain-containing protein</fullName>
    </recommendedName>
</protein>
<sequence>MTHPDADSRWSRDIQIQLRLLWARMLEVDRRGEPVKARRAALDAQRQALEAEWDSLAASKPPPTAPESEGQAWNSRRADLIARSDALNRQIDDNNAQIDAVRAAYKKLEDDARALVARGEAQVAKSLGQLPPGSIPQQNLGGTGTYQRQGGDRKAGWGDYQERVTGVPRGFGYKLPGKDRYGRDKVTDGYRDGYAQECKMYDPYVKAYSDPKIGPIMLRKDLDQMEDAAKICFANGMGYQVHCNSFSFSKFFREELAKRNVRGVQVFYTP</sequence>
<dbReference type="AlphaFoldDB" id="A0A0U1BJC4"/>
<reference evidence="3 4" key="1">
    <citation type="submission" date="2015-03" db="EMBL/GenBank/DDBJ databases">
        <authorList>
            <person name="Murphy D."/>
        </authorList>
    </citation>
    <scope>NUCLEOTIDE SEQUENCE [LARGE SCALE GENOMIC DNA]</scope>
    <source>
        <strain evidence="3 4">PAP088</strain>
    </source>
</reference>
<feature type="coiled-coil region" evidence="1">
    <location>
        <begin position="91"/>
        <end position="118"/>
    </location>
</feature>
<keyword evidence="1" id="KW-0175">Coiled coil</keyword>
<feature type="region of interest" description="Disordered" evidence="2">
    <location>
        <begin position="127"/>
        <end position="158"/>
    </location>
</feature>